<organism evidence="1 2">
    <name type="scientific">Fusarium solani subsp. cucurbitae</name>
    <name type="common">Neocosmosporum cucurbitae</name>
    <dbReference type="NCBI Taxonomy" id="2747967"/>
    <lineage>
        <taxon>Eukaryota</taxon>
        <taxon>Fungi</taxon>
        <taxon>Dikarya</taxon>
        <taxon>Ascomycota</taxon>
        <taxon>Pezizomycotina</taxon>
        <taxon>Sordariomycetes</taxon>
        <taxon>Hypocreomycetidae</taxon>
        <taxon>Hypocreales</taxon>
        <taxon>Nectriaceae</taxon>
        <taxon>Fusarium</taxon>
        <taxon>Fusarium solani species complex</taxon>
    </lineage>
</organism>
<sequence length="207" mass="22653">MAPARDDSVATDNLRRDLTLSEQTSYHIDTWCQHVRSGFPAFPVVVESAKGHIITDVDGKEYIDMIAQYAVMNFGYSHPEVVTAVVNQLLKKLGFDSVATMLSGSEAVESAIKIARKWAYTHKQVPANEAWVLTCDQCYHGLTLATMPLATVVAKNFGQHVPNVGPYAPTSGKLIKYGDTEILAETFKQDGHKIAGFIVEPVQGWAG</sequence>
<evidence type="ECO:0000313" key="2">
    <source>
        <dbReference type="Proteomes" id="UP000830768"/>
    </source>
</evidence>
<protein>
    <submittedName>
        <fullName evidence="1">Uncharacterized protein</fullName>
    </submittedName>
</protein>
<dbReference type="EMBL" id="CP090035">
    <property type="protein sequence ID" value="UPK96968.1"/>
    <property type="molecule type" value="Genomic_DNA"/>
</dbReference>
<proteinExistence type="predicted"/>
<gene>
    <name evidence="1" type="ORF">LCI18_007903</name>
</gene>
<name>A0ACD3Z6T9_FUSSC</name>
<reference evidence="1" key="1">
    <citation type="submission" date="2021-11" db="EMBL/GenBank/DDBJ databases">
        <title>Fusarium solani-melongenae Genome sequencing and assembly.</title>
        <authorList>
            <person name="Xie S."/>
            <person name="Huang L."/>
            <person name="Zhang X."/>
        </authorList>
    </citation>
    <scope>NUCLEOTIDE SEQUENCE</scope>
    <source>
        <strain evidence="1">CRI 24-3</strain>
    </source>
</reference>
<keyword evidence="2" id="KW-1185">Reference proteome</keyword>
<evidence type="ECO:0000313" key="1">
    <source>
        <dbReference type="EMBL" id="UPK96968.1"/>
    </source>
</evidence>
<dbReference type="Proteomes" id="UP000830768">
    <property type="component" value="Chromosome 6"/>
</dbReference>
<accession>A0ACD3Z6T9</accession>